<sequence length="127" mass="14029">MSDSPDIEELVGNEDPSFQHVLACVFGVQDHESRTYLVLLDNPGSTVAELAETLDRDRSNVNRSLSTLLDKGLAERRRRLLDPGGYVYQYTATPLPEAKEMLHAALEEWVENVHEAIDGFGDGGDGD</sequence>
<dbReference type="AlphaFoldDB" id="A0ABD5PFF0"/>
<comment type="caution">
    <text evidence="2">The sequence shown here is derived from an EMBL/GenBank/DDBJ whole genome shotgun (WGS) entry which is preliminary data.</text>
</comment>
<dbReference type="Pfam" id="PF01978">
    <property type="entry name" value="TrmB"/>
    <property type="match status" value="1"/>
</dbReference>
<dbReference type="SUPFAM" id="SSF46785">
    <property type="entry name" value="Winged helix' DNA-binding domain"/>
    <property type="match status" value="1"/>
</dbReference>
<evidence type="ECO:0000313" key="2">
    <source>
        <dbReference type="EMBL" id="MFC4359444.1"/>
    </source>
</evidence>
<dbReference type="InterPro" id="IPR036388">
    <property type="entry name" value="WH-like_DNA-bd_sf"/>
</dbReference>
<reference evidence="2 3" key="1">
    <citation type="journal article" date="2019" name="Int. J. Syst. Evol. Microbiol.">
        <title>The Global Catalogue of Microorganisms (GCM) 10K type strain sequencing project: providing services to taxonomists for standard genome sequencing and annotation.</title>
        <authorList>
            <consortium name="The Broad Institute Genomics Platform"/>
            <consortium name="The Broad Institute Genome Sequencing Center for Infectious Disease"/>
            <person name="Wu L."/>
            <person name="Ma J."/>
        </authorList>
    </citation>
    <scope>NUCLEOTIDE SEQUENCE [LARGE SCALE GENOMIC DNA]</scope>
    <source>
        <strain evidence="2 3">CGMCC 1.12553</strain>
    </source>
</reference>
<organism evidence="2 3">
    <name type="scientific">Halobium salinum</name>
    <dbReference type="NCBI Taxonomy" id="1364940"/>
    <lineage>
        <taxon>Archaea</taxon>
        <taxon>Methanobacteriati</taxon>
        <taxon>Methanobacteriota</taxon>
        <taxon>Stenosarchaea group</taxon>
        <taxon>Halobacteria</taxon>
        <taxon>Halobacteriales</taxon>
        <taxon>Haloferacaceae</taxon>
        <taxon>Halobium</taxon>
    </lineage>
</organism>
<dbReference type="InterPro" id="IPR002831">
    <property type="entry name" value="Tscrpt_reg_TrmB_N"/>
</dbReference>
<name>A0ABD5PFF0_9EURY</name>
<evidence type="ECO:0000259" key="1">
    <source>
        <dbReference type="Pfam" id="PF01978"/>
    </source>
</evidence>
<dbReference type="RefSeq" id="WP_267621754.1">
    <property type="nucleotide sequence ID" value="NZ_JAODIW010000006.1"/>
</dbReference>
<keyword evidence="3" id="KW-1185">Reference proteome</keyword>
<dbReference type="Gene3D" id="1.10.10.10">
    <property type="entry name" value="Winged helix-like DNA-binding domain superfamily/Winged helix DNA-binding domain"/>
    <property type="match status" value="1"/>
</dbReference>
<proteinExistence type="predicted"/>
<dbReference type="EMBL" id="JBHSDS010000008">
    <property type="protein sequence ID" value="MFC4359444.1"/>
    <property type="molecule type" value="Genomic_DNA"/>
</dbReference>
<dbReference type="InterPro" id="IPR036390">
    <property type="entry name" value="WH_DNA-bd_sf"/>
</dbReference>
<dbReference type="InterPro" id="IPR011991">
    <property type="entry name" value="ArsR-like_HTH"/>
</dbReference>
<dbReference type="CDD" id="cd00090">
    <property type="entry name" value="HTH_ARSR"/>
    <property type="match status" value="1"/>
</dbReference>
<protein>
    <submittedName>
        <fullName evidence="2">Helix-turn-helix domain-containing protein</fullName>
    </submittedName>
</protein>
<evidence type="ECO:0000313" key="3">
    <source>
        <dbReference type="Proteomes" id="UP001595921"/>
    </source>
</evidence>
<dbReference type="Proteomes" id="UP001595921">
    <property type="component" value="Unassembled WGS sequence"/>
</dbReference>
<gene>
    <name evidence="2" type="ORF">ACFO0N_15990</name>
</gene>
<accession>A0ABD5PFF0</accession>
<feature type="domain" description="Transcription regulator TrmB N-terminal" evidence="1">
    <location>
        <begin position="22"/>
        <end position="87"/>
    </location>
</feature>